<organism evidence="2 3">
    <name type="scientific">Papaver somniferum</name>
    <name type="common">Opium poppy</name>
    <dbReference type="NCBI Taxonomy" id="3469"/>
    <lineage>
        <taxon>Eukaryota</taxon>
        <taxon>Viridiplantae</taxon>
        <taxon>Streptophyta</taxon>
        <taxon>Embryophyta</taxon>
        <taxon>Tracheophyta</taxon>
        <taxon>Spermatophyta</taxon>
        <taxon>Magnoliopsida</taxon>
        <taxon>Ranunculales</taxon>
        <taxon>Papaveraceae</taxon>
        <taxon>Papaveroideae</taxon>
        <taxon>Papaver</taxon>
    </lineage>
</organism>
<accession>A0A4Y7INH3</accession>
<evidence type="ECO:0000313" key="3">
    <source>
        <dbReference type="Proteomes" id="UP000316621"/>
    </source>
</evidence>
<reference evidence="2 3" key="1">
    <citation type="journal article" date="2018" name="Science">
        <title>The opium poppy genome and morphinan production.</title>
        <authorList>
            <person name="Guo L."/>
            <person name="Winzer T."/>
            <person name="Yang X."/>
            <person name="Li Y."/>
            <person name="Ning Z."/>
            <person name="He Z."/>
            <person name="Teodor R."/>
            <person name="Lu Y."/>
            <person name="Bowser T.A."/>
            <person name="Graham I.A."/>
            <person name="Ye K."/>
        </authorList>
    </citation>
    <scope>NUCLEOTIDE SEQUENCE [LARGE SCALE GENOMIC DNA]</scope>
    <source>
        <strain evidence="3">cv. HN1</strain>
        <tissue evidence="2">Leaves</tissue>
    </source>
</reference>
<dbReference type="EMBL" id="CM010716">
    <property type="protein sequence ID" value="RZC50434.1"/>
    <property type="molecule type" value="Genomic_DNA"/>
</dbReference>
<dbReference type="Gramene" id="RZC50434">
    <property type="protein sequence ID" value="RZC50434"/>
    <property type="gene ID" value="C5167_018859"/>
</dbReference>
<evidence type="ECO:0000313" key="2">
    <source>
        <dbReference type="EMBL" id="RZC50434.1"/>
    </source>
</evidence>
<gene>
    <name evidence="2" type="ORF">C5167_018859</name>
</gene>
<protein>
    <submittedName>
        <fullName evidence="2">Uncharacterized protein</fullName>
    </submittedName>
</protein>
<name>A0A4Y7INH3_PAPSO</name>
<keyword evidence="3" id="KW-1185">Reference proteome</keyword>
<sequence length="287" mass="30500">MEETPEILMERTLDWYDPRIPISNLPYGIASPNGREAENYTRNFNWHWANLCHNRRVKMKHMYDQTPPGLGQIVKRPRFNLPSSNQEVVGDGDGAASEGEGRRHEFQDSVTEVGSGSGGGKDDNGGNNGGNMPSDEGAATRVGEEQRDQEAPPDPFGDRVSGVRDGWVVFATHPHRGRFVINEGVVLVGDRYMLDMLTPVIGQMAADITIVANVGHGEVNPPQGGPNPAPEAEPIHPHPEMEQVVDPVGQEPAGGAIVPSGNVAGGVTGPSGNVAGEARGPSGDAAN</sequence>
<dbReference type="Proteomes" id="UP000316621">
    <property type="component" value="Chromosome 2"/>
</dbReference>
<feature type="region of interest" description="Disordered" evidence="1">
    <location>
        <begin position="220"/>
        <end position="287"/>
    </location>
</feature>
<evidence type="ECO:0000256" key="1">
    <source>
        <dbReference type="SAM" id="MobiDB-lite"/>
    </source>
</evidence>
<proteinExistence type="predicted"/>
<dbReference type="AlphaFoldDB" id="A0A4Y7INH3"/>
<feature type="region of interest" description="Disordered" evidence="1">
    <location>
        <begin position="81"/>
        <end position="161"/>
    </location>
</feature>